<gene>
    <name evidence="1" type="ORF">SAMN05661012_06686</name>
</gene>
<protein>
    <submittedName>
        <fullName evidence="1">Uncharacterized protein</fullName>
    </submittedName>
</protein>
<organism evidence="1 2">
    <name type="scientific">Chitinophaga sancti</name>
    <dbReference type="NCBI Taxonomy" id="1004"/>
    <lineage>
        <taxon>Bacteria</taxon>
        <taxon>Pseudomonadati</taxon>
        <taxon>Bacteroidota</taxon>
        <taxon>Chitinophagia</taxon>
        <taxon>Chitinophagales</taxon>
        <taxon>Chitinophagaceae</taxon>
        <taxon>Chitinophaga</taxon>
    </lineage>
</organism>
<evidence type="ECO:0000313" key="1">
    <source>
        <dbReference type="EMBL" id="SFW90848.1"/>
    </source>
</evidence>
<dbReference type="Proteomes" id="UP000183788">
    <property type="component" value="Unassembled WGS sequence"/>
</dbReference>
<dbReference type="EMBL" id="FPIZ01000055">
    <property type="protein sequence ID" value="SFW90848.1"/>
    <property type="molecule type" value="Genomic_DNA"/>
</dbReference>
<proteinExistence type="predicted"/>
<evidence type="ECO:0000313" key="2">
    <source>
        <dbReference type="Proteomes" id="UP000183788"/>
    </source>
</evidence>
<name>A0A1K1T2M6_9BACT</name>
<reference evidence="1 2" key="1">
    <citation type="submission" date="2016-11" db="EMBL/GenBank/DDBJ databases">
        <authorList>
            <person name="Jaros S."/>
            <person name="Januszkiewicz K."/>
            <person name="Wedrychowicz H."/>
        </authorList>
    </citation>
    <scope>NUCLEOTIDE SEQUENCE [LARGE SCALE GENOMIC DNA]</scope>
    <source>
        <strain evidence="1 2">DSM 784</strain>
    </source>
</reference>
<dbReference type="AlphaFoldDB" id="A0A1K1T2M6"/>
<sequence length="47" mass="5711">MISLFEVWLVIPVRSSILNLSKFGRYYEKKIQVHMVQSEFNEHNREN</sequence>
<accession>A0A1K1T2M6</accession>